<dbReference type="Gene3D" id="1.25.40.20">
    <property type="entry name" value="Ankyrin repeat-containing domain"/>
    <property type="match status" value="2"/>
</dbReference>
<dbReference type="EMBL" id="BRXY01000235">
    <property type="protein sequence ID" value="GMH79501.1"/>
    <property type="molecule type" value="Genomic_DNA"/>
</dbReference>
<dbReference type="Proteomes" id="UP001165085">
    <property type="component" value="Unassembled WGS sequence"/>
</dbReference>
<keyword evidence="2 3" id="KW-0040">ANK repeat</keyword>
<evidence type="ECO:0000256" key="3">
    <source>
        <dbReference type="PROSITE-ProRule" id="PRU00023"/>
    </source>
</evidence>
<dbReference type="PANTHER" id="PTHR24198">
    <property type="entry name" value="ANKYRIN REPEAT AND PROTEIN KINASE DOMAIN-CONTAINING PROTEIN"/>
    <property type="match status" value="1"/>
</dbReference>
<evidence type="ECO:0000256" key="2">
    <source>
        <dbReference type="ARBA" id="ARBA00023043"/>
    </source>
</evidence>
<dbReference type="SUPFAM" id="SSF48403">
    <property type="entry name" value="Ankyrin repeat"/>
    <property type="match status" value="1"/>
</dbReference>
<dbReference type="InterPro" id="IPR036770">
    <property type="entry name" value="Ankyrin_rpt-contain_sf"/>
</dbReference>
<dbReference type="PROSITE" id="PS50088">
    <property type="entry name" value="ANK_REPEAT"/>
    <property type="match status" value="2"/>
</dbReference>
<keyword evidence="1" id="KW-0677">Repeat</keyword>
<dbReference type="SMART" id="SM00248">
    <property type="entry name" value="ANK"/>
    <property type="match status" value="8"/>
</dbReference>
<dbReference type="InterPro" id="IPR002110">
    <property type="entry name" value="Ankyrin_rpt"/>
</dbReference>
<gene>
    <name evidence="4" type="ORF">TrST_g4551</name>
</gene>
<feature type="repeat" description="ANK" evidence="3">
    <location>
        <begin position="73"/>
        <end position="110"/>
    </location>
</feature>
<dbReference type="PANTHER" id="PTHR24198:SF165">
    <property type="entry name" value="ANKYRIN REPEAT-CONTAINING PROTEIN-RELATED"/>
    <property type="match status" value="1"/>
</dbReference>
<evidence type="ECO:0000256" key="1">
    <source>
        <dbReference type="ARBA" id="ARBA00022737"/>
    </source>
</evidence>
<feature type="repeat" description="ANK" evidence="3">
    <location>
        <begin position="333"/>
        <end position="365"/>
    </location>
</feature>
<dbReference type="Pfam" id="PF13637">
    <property type="entry name" value="Ank_4"/>
    <property type="match status" value="1"/>
</dbReference>
<organism evidence="4 5">
    <name type="scientific">Triparma strigata</name>
    <dbReference type="NCBI Taxonomy" id="1606541"/>
    <lineage>
        <taxon>Eukaryota</taxon>
        <taxon>Sar</taxon>
        <taxon>Stramenopiles</taxon>
        <taxon>Ochrophyta</taxon>
        <taxon>Bolidophyceae</taxon>
        <taxon>Parmales</taxon>
        <taxon>Triparmaceae</taxon>
        <taxon>Triparma</taxon>
    </lineage>
</organism>
<evidence type="ECO:0000313" key="4">
    <source>
        <dbReference type="EMBL" id="GMH79501.1"/>
    </source>
</evidence>
<dbReference type="PROSITE" id="PS50297">
    <property type="entry name" value="ANK_REP_REGION"/>
    <property type="match status" value="1"/>
</dbReference>
<keyword evidence="5" id="KW-1185">Reference proteome</keyword>
<accession>A0A9W7AZS5</accession>
<dbReference type="AlphaFoldDB" id="A0A9W7AZS5"/>
<name>A0A9W7AZS5_9STRA</name>
<comment type="caution">
    <text evidence="4">The sequence shown here is derived from an EMBL/GenBank/DDBJ whole genome shotgun (WGS) entry which is preliminary data.</text>
</comment>
<sequence length="424" mass="45546">MAEQWDKILSLAQKNDGAGIKAILNAGCPITHGNRVGQTAFHIACLWGNTEAMEALLSFNPSESVLNGQNKISGATPLHCGANSNKPLEGRVECCKLLVAAGANPEEKDSYGQTAYEYANDDKLRKVLGGRILSLHKRLEEGTFDNVLEEGEEAQLNDADPEGHTVYHLAAKMKPLSASVDAMNLFMEKMADTLLSETCNDGKTLLHYFVETHGEDCSTDTGRYSAFDSFLKAALSKQPNLKSKKLDLGAREFVDGLTGEAPPELGDTALAKAFKSRDYELAKVLISNGCRGGPGEDGRNCLDTVFDSKPVNFEMAALALQSGESVDGNISKKSNGLLHKAAQRGFLDQIVFLLENGADPNLRGRQDMTPVHLAARGCKLDALKALIEGGGEWKLQAGGKSAKDMAESQGDRGADVLELLMAME</sequence>
<reference evidence="5" key="1">
    <citation type="journal article" date="2023" name="Commun. Biol.">
        <title>Genome analysis of Parmales, the sister group of diatoms, reveals the evolutionary specialization of diatoms from phago-mixotrophs to photoautotrophs.</title>
        <authorList>
            <person name="Ban H."/>
            <person name="Sato S."/>
            <person name="Yoshikawa S."/>
            <person name="Yamada K."/>
            <person name="Nakamura Y."/>
            <person name="Ichinomiya M."/>
            <person name="Sato N."/>
            <person name="Blanc-Mathieu R."/>
            <person name="Endo H."/>
            <person name="Kuwata A."/>
            <person name="Ogata H."/>
        </authorList>
    </citation>
    <scope>NUCLEOTIDE SEQUENCE [LARGE SCALE GENOMIC DNA]</scope>
    <source>
        <strain evidence="5">NIES 3701</strain>
    </source>
</reference>
<dbReference type="Pfam" id="PF12796">
    <property type="entry name" value="Ank_2"/>
    <property type="match status" value="1"/>
</dbReference>
<proteinExistence type="predicted"/>
<dbReference type="OrthoDB" id="205594at2759"/>
<evidence type="ECO:0000313" key="5">
    <source>
        <dbReference type="Proteomes" id="UP001165085"/>
    </source>
</evidence>
<protein>
    <submittedName>
        <fullName evidence="4">Uncharacterized protein</fullName>
    </submittedName>
</protein>